<evidence type="ECO:0000313" key="1">
    <source>
        <dbReference type="EMBL" id="MFC5228936.1"/>
    </source>
</evidence>
<comment type="caution">
    <text evidence="1">The sequence shown here is derived from an EMBL/GenBank/DDBJ whole genome shotgun (WGS) entry which is preliminary data.</text>
</comment>
<sequence length="144" mass="15362">MGAEAGYGKQVEVLGGLLEAFGDAAVVLSYEEDRTFAALSLNRFGAVGSCRLDWRGAEVLRSSPAFDGGELRKMLCELAGPDELVVLFWGNHMVPSVAVEAGLVAAHADAVLADCYECWVYLVDSGVLMEFQDGEGFTVGRVPQ</sequence>
<organism evidence="1 2">
    <name type="scientific">Streptomyces fimbriatus</name>
    <dbReference type="NCBI Taxonomy" id="68197"/>
    <lineage>
        <taxon>Bacteria</taxon>
        <taxon>Bacillati</taxon>
        <taxon>Actinomycetota</taxon>
        <taxon>Actinomycetes</taxon>
        <taxon>Kitasatosporales</taxon>
        <taxon>Streptomycetaceae</taxon>
        <taxon>Streptomyces</taxon>
    </lineage>
</organism>
<reference evidence="2" key="1">
    <citation type="journal article" date="2019" name="Int. J. Syst. Evol. Microbiol.">
        <title>The Global Catalogue of Microorganisms (GCM) 10K type strain sequencing project: providing services to taxonomists for standard genome sequencing and annotation.</title>
        <authorList>
            <consortium name="The Broad Institute Genomics Platform"/>
            <consortium name="The Broad Institute Genome Sequencing Center for Infectious Disease"/>
            <person name="Wu L."/>
            <person name="Ma J."/>
        </authorList>
    </citation>
    <scope>NUCLEOTIDE SEQUENCE [LARGE SCALE GENOMIC DNA]</scope>
    <source>
        <strain evidence="2">CCM 8479</strain>
    </source>
</reference>
<evidence type="ECO:0000313" key="2">
    <source>
        <dbReference type="Proteomes" id="UP001596156"/>
    </source>
</evidence>
<keyword evidence="2" id="KW-1185">Reference proteome</keyword>
<dbReference type="EMBL" id="JBHSKL010000047">
    <property type="protein sequence ID" value="MFC5228936.1"/>
    <property type="molecule type" value="Genomic_DNA"/>
</dbReference>
<protein>
    <submittedName>
        <fullName evidence="1">Uncharacterized protein</fullName>
    </submittedName>
</protein>
<dbReference type="RefSeq" id="WP_344644000.1">
    <property type="nucleotide sequence ID" value="NZ_BAAASS010000006.1"/>
</dbReference>
<proteinExistence type="predicted"/>
<name>A0ABW0DHZ8_STRFI</name>
<gene>
    <name evidence="1" type="ORF">ACFPN6_31185</name>
</gene>
<dbReference type="Proteomes" id="UP001596156">
    <property type="component" value="Unassembled WGS sequence"/>
</dbReference>
<accession>A0ABW0DHZ8</accession>